<evidence type="ECO:0000313" key="2">
    <source>
        <dbReference type="Proteomes" id="UP001230466"/>
    </source>
</evidence>
<dbReference type="AlphaFoldDB" id="A0AAQ4LXU8"/>
<comment type="caution">
    <text evidence="1">The sequence shown here is derived from an EMBL/GenBank/DDBJ whole genome shotgun (WGS) entry which is preliminary data.</text>
</comment>
<dbReference type="RefSeq" id="WP_211598917.1">
    <property type="nucleotide sequence ID" value="NZ_JAGRQI010000019.1"/>
</dbReference>
<sequence>MNNKRITPDQFADFIVSKTGKNLTCPICKGQEHYLHEGYDTFSEIGGEKVIGVPTITYKIEPTPTEISSFVKPEMQKVHFKDRAFYRNLLNDKAKTVVIVTCSCCSNVLFFDRERIIEWSDKNEK</sequence>
<proteinExistence type="predicted"/>
<reference evidence="1" key="1">
    <citation type="journal article" date="2023" name="Front. Microbiol.">
        <title>Phylogeography and host specificity of Pasteurellaceae pathogenic to sea-farmed fish in the north-east Atlantic.</title>
        <authorList>
            <person name="Gulla S."/>
            <person name="Colquhoun D.J."/>
            <person name="Olsen A.B."/>
            <person name="Spilsberg B."/>
            <person name="Lagesen K."/>
            <person name="Aakesson C.P."/>
            <person name="Strom S."/>
            <person name="Manji F."/>
            <person name="Birkbeck T.H."/>
            <person name="Nilsen H.K."/>
        </authorList>
    </citation>
    <scope>NUCLEOTIDE SEQUENCE</scope>
    <source>
        <strain evidence="1">VIB1234</strain>
    </source>
</reference>
<dbReference type="Proteomes" id="UP001230466">
    <property type="component" value="Unassembled WGS sequence"/>
</dbReference>
<dbReference type="EMBL" id="JASAYJ010000006">
    <property type="protein sequence ID" value="MDP8186958.1"/>
    <property type="molecule type" value="Genomic_DNA"/>
</dbReference>
<evidence type="ECO:0000313" key="1">
    <source>
        <dbReference type="EMBL" id="MDP8186958.1"/>
    </source>
</evidence>
<organism evidence="1 2">
    <name type="scientific">Pasteurella atlantica</name>
    <dbReference type="NCBI Taxonomy" id="2827233"/>
    <lineage>
        <taxon>Bacteria</taxon>
        <taxon>Pseudomonadati</taxon>
        <taxon>Pseudomonadota</taxon>
        <taxon>Gammaproteobacteria</taxon>
        <taxon>Pasteurellales</taxon>
        <taxon>Pasteurellaceae</taxon>
        <taxon>Pasteurella</taxon>
    </lineage>
</organism>
<gene>
    <name evidence="1" type="ORF">QJU78_04100</name>
</gene>
<name>A0AAQ4LXU8_9PAST</name>
<protein>
    <submittedName>
        <fullName evidence="1">Uncharacterized protein</fullName>
    </submittedName>
</protein>
<accession>A0AAQ4LXU8</accession>